<sequence>MNHYLAGGLAAVADHPQVTFARTAGGVTVRLRVALSSRAHHITLTKQEDGVYYQGGITIR</sequence>
<dbReference type="AlphaFoldDB" id="A0A6J7NQ94"/>
<reference evidence="1" key="1">
    <citation type="submission" date="2020-05" db="EMBL/GenBank/DDBJ databases">
        <authorList>
            <person name="Chiriac C."/>
            <person name="Salcher M."/>
            <person name="Ghai R."/>
            <person name="Kavagutti S V."/>
        </authorList>
    </citation>
    <scope>NUCLEOTIDE SEQUENCE</scope>
</reference>
<protein>
    <submittedName>
        <fullName evidence="1">Unannotated protein</fullName>
    </submittedName>
</protein>
<organism evidence="1">
    <name type="scientific">freshwater metagenome</name>
    <dbReference type="NCBI Taxonomy" id="449393"/>
    <lineage>
        <taxon>unclassified sequences</taxon>
        <taxon>metagenomes</taxon>
        <taxon>ecological metagenomes</taxon>
    </lineage>
</organism>
<evidence type="ECO:0000313" key="1">
    <source>
        <dbReference type="EMBL" id="CAB4992949.1"/>
    </source>
</evidence>
<proteinExistence type="predicted"/>
<gene>
    <name evidence="1" type="ORF">UFOPK3992_00161</name>
</gene>
<dbReference type="EMBL" id="CAFBOZ010000013">
    <property type="protein sequence ID" value="CAB4992949.1"/>
    <property type="molecule type" value="Genomic_DNA"/>
</dbReference>
<accession>A0A6J7NQ94</accession>
<name>A0A6J7NQ94_9ZZZZ</name>